<dbReference type="Proteomes" id="UP001190700">
    <property type="component" value="Unassembled WGS sequence"/>
</dbReference>
<reference evidence="3 4" key="1">
    <citation type="journal article" date="2015" name="Genome Biol. Evol.">
        <title>Comparative Genomics of a Bacterivorous Green Alga Reveals Evolutionary Causalities and Consequences of Phago-Mixotrophic Mode of Nutrition.</title>
        <authorList>
            <person name="Burns J.A."/>
            <person name="Paasch A."/>
            <person name="Narechania A."/>
            <person name="Kim E."/>
        </authorList>
    </citation>
    <scope>NUCLEOTIDE SEQUENCE [LARGE SCALE GENOMIC DNA]</scope>
    <source>
        <strain evidence="3">PLY_AMNH</strain>
    </source>
</reference>
<organism evidence="3 4">
    <name type="scientific">Cymbomonas tetramitiformis</name>
    <dbReference type="NCBI Taxonomy" id="36881"/>
    <lineage>
        <taxon>Eukaryota</taxon>
        <taxon>Viridiplantae</taxon>
        <taxon>Chlorophyta</taxon>
        <taxon>Pyramimonadophyceae</taxon>
        <taxon>Pyramimonadales</taxon>
        <taxon>Pyramimonadaceae</taxon>
        <taxon>Cymbomonas</taxon>
    </lineage>
</organism>
<evidence type="ECO:0000313" key="2">
    <source>
        <dbReference type="EMBL" id="KAK3248883.1"/>
    </source>
</evidence>
<sequence length="231" mass="26729">MSISIDTVCDNVLFDSARILCVASDEDYVAMFGVPKSMFVSHLVNSFCVTNAEQTDIINLEYIKAHFDTKRSDDVKNAYCFTIRAIDHADASKRTIMFFALIKYIQSAWVDKVVNLRGSQKRVDSACEFEPATLEIKLLCKLNHNLRPSHYVLNSKCMWNLLRMEIKKILTEKNTEEENTTVFDTAMVELTAINDQVRKLYQKKAGFRTLLNSEDEMRVKWKDFERNITNL</sequence>
<name>A0AAE0C6C7_9CHLO</name>
<comment type="caution">
    <text evidence="3">The sequence shown here is derived from an EMBL/GenBank/DDBJ whole genome shotgun (WGS) entry which is preliminary data.</text>
</comment>
<evidence type="ECO:0000313" key="4">
    <source>
        <dbReference type="Proteomes" id="UP001190700"/>
    </source>
</evidence>
<dbReference type="EMBL" id="LGRX02027750">
    <property type="protein sequence ID" value="KAK3248883.1"/>
    <property type="molecule type" value="Genomic_DNA"/>
</dbReference>
<gene>
    <name evidence="3" type="ORF">CYMTET_41314</name>
    <name evidence="2" type="ORF">CYMTET_41669</name>
    <name evidence="1" type="ORF">CYMTET_44659</name>
</gene>
<dbReference type="EMBL" id="LGRX02027503">
    <property type="protein sequence ID" value="KAK3249238.1"/>
    <property type="molecule type" value="Genomic_DNA"/>
</dbReference>
<evidence type="ECO:0000313" key="1">
    <source>
        <dbReference type="EMBL" id="KAK3245838.1"/>
    </source>
</evidence>
<dbReference type="EMBL" id="LGRX02030310">
    <property type="protein sequence ID" value="KAK3245838.1"/>
    <property type="molecule type" value="Genomic_DNA"/>
</dbReference>
<protein>
    <submittedName>
        <fullName evidence="3">Uncharacterized protein</fullName>
    </submittedName>
</protein>
<keyword evidence="4" id="KW-1185">Reference proteome</keyword>
<evidence type="ECO:0000313" key="3">
    <source>
        <dbReference type="EMBL" id="KAK3249238.1"/>
    </source>
</evidence>
<accession>A0AAE0C6C7</accession>
<proteinExistence type="predicted"/>
<dbReference type="AlphaFoldDB" id="A0AAE0C6C7"/>
<reference evidence="3" key="2">
    <citation type="submission" date="2023-06" db="EMBL/GenBank/DDBJ databases">
        <title>Long-read-based genome assembly of the green algal bacterivore Cymbomonas tetramitiformis.</title>
        <authorList>
            <person name="Gyaltshen Y."/>
            <person name="Rozenberg A."/>
            <person name="Paasch A."/>
            <person name="Burns J.A."/>
            <person name="Warring S."/>
            <person name="Larson R."/>
            <person name="Maurer-Alcala X."/>
            <person name="Dacks J."/>
            <person name="Kim E."/>
        </authorList>
    </citation>
    <scope>NUCLEOTIDE SEQUENCE</scope>
    <source>
        <strain evidence="3">PLY_AMNH</strain>
    </source>
</reference>